<gene>
    <name evidence="1" type="ORF">QAD02_020981</name>
</gene>
<reference evidence="1" key="1">
    <citation type="submission" date="2023-04" db="EMBL/GenBank/DDBJ databases">
        <title>A chromosome-level genome assembly of the parasitoid wasp Eretmocerus hayati.</title>
        <authorList>
            <person name="Zhong Y."/>
            <person name="Liu S."/>
            <person name="Liu Y."/>
        </authorList>
    </citation>
    <scope>NUCLEOTIDE SEQUENCE</scope>
    <source>
        <strain evidence="1">ZJU_SS_LIU_2023</strain>
    </source>
</reference>
<evidence type="ECO:0000313" key="2">
    <source>
        <dbReference type="Proteomes" id="UP001239111"/>
    </source>
</evidence>
<dbReference type="Proteomes" id="UP001239111">
    <property type="component" value="Chromosome 1"/>
</dbReference>
<dbReference type="EMBL" id="CM056741">
    <property type="protein sequence ID" value="KAJ8685188.1"/>
    <property type="molecule type" value="Genomic_DNA"/>
</dbReference>
<evidence type="ECO:0000313" key="1">
    <source>
        <dbReference type="EMBL" id="KAJ8685188.1"/>
    </source>
</evidence>
<sequence>MNQFPEYEIMQRSTKEWSSTLGGGDFAIVPTAWFSCDCYGASEASKVTAHRMLGAVVGDVIDVREEEALDKEVEEITRNWSDVDLTSDVTQAIRRCGSSPAKLVPVTEL</sequence>
<proteinExistence type="predicted"/>
<protein>
    <submittedName>
        <fullName evidence="1">Uncharacterized protein</fullName>
    </submittedName>
</protein>
<name>A0ACC2PPZ2_9HYME</name>
<keyword evidence="2" id="KW-1185">Reference proteome</keyword>
<accession>A0ACC2PPZ2</accession>
<comment type="caution">
    <text evidence="1">The sequence shown here is derived from an EMBL/GenBank/DDBJ whole genome shotgun (WGS) entry which is preliminary data.</text>
</comment>
<organism evidence="1 2">
    <name type="scientific">Eretmocerus hayati</name>
    <dbReference type="NCBI Taxonomy" id="131215"/>
    <lineage>
        <taxon>Eukaryota</taxon>
        <taxon>Metazoa</taxon>
        <taxon>Ecdysozoa</taxon>
        <taxon>Arthropoda</taxon>
        <taxon>Hexapoda</taxon>
        <taxon>Insecta</taxon>
        <taxon>Pterygota</taxon>
        <taxon>Neoptera</taxon>
        <taxon>Endopterygota</taxon>
        <taxon>Hymenoptera</taxon>
        <taxon>Apocrita</taxon>
        <taxon>Proctotrupomorpha</taxon>
        <taxon>Chalcidoidea</taxon>
        <taxon>Aphelinidae</taxon>
        <taxon>Aphelininae</taxon>
        <taxon>Eretmocerus</taxon>
    </lineage>
</organism>